<proteinExistence type="predicted"/>
<evidence type="ECO:0000313" key="10">
    <source>
        <dbReference type="Proteomes" id="UP000734854"/>
    </source>
</evidence>
<dbReference type="AlphaFoldDB" id="A0A8J5LMR1"/>
<keyword evidence="2" id="KW-0805">Transcription regulation</keyword>
<dbReference type="EMBL" id="JACMSC010000003">
    <property type="protein sequence ID" value="KAG6529677.1"/>
    <property type="molecule type" value="Genomic_DNA"/>
</dbReference>
<dbReference type="OrthoDB" id="770981at2759"/>
<evidence type="ECO:0000259" key="7">
    <source>
        <dbReference type="PROSITE" id="PS50888"/>
    </source>
</evidence>
<dbReference type="GO" id="GO:0003677">
    <property type="term" value="F:DNA binding"/>
    <property type="evidence" value="ECO:0007669"/>
    <property type="project" value="UniProtKB-KW"/>
</dbReference>
<keyword evidence="5" id="KW-0539">Nucleus</keyword>
<evidence type="ECO:0000256" key="6">
    <source>
        <dbReference type="SAM" id="MobiDB-lite"/>
    </source>
</evidence>
<dbReference type="FunFam" id="4.10.280.10:FF:000022">
    <property type="entry name" value="Basic helix-loop-helix transcription factor"/>
    <property type="match status" value="1"/>
</dbReference>
<evidence type="ECO:0000256" key="3">
    <source>
        <dbReference type="ARBA" id="ARBA00023125"/>
    </source>
</evidence>
<dbReference type="GO" id="GO:0003700">
    <property type="term" value="F:DNA-binding transcription factor activity"/>
    <property type="evidence" value="ECO:0007669"/>
    <property type="project" value="InterPro"/>
</dbReference>
<dbReference type="GO" id="GO:0046983">
    <property type="term" value="F:protein dimerization activity"/>
    <property type="evidence" value="ECO:0007669"/>
    <property type="project" value="InterPro"/>
</dbReference>
<organism evidence="8 10">
    <name type="scientific">Zingiber officinale</name>
    <name type="common">Ginger</name>
    <name type="synonym">Amomum zingiber</name>
    <dbReference type="NCBI Taxonomy" id="94328"/>
    <lineage>
        <taxon>Eukaryota</taxon>
        <taxon>Viridiplantae</taxon>
        <taxon>Streptophyta</taxon>
        <taxon>Embryophyta</taxon>
        <taxon>Tracheophyta</taxon>
        <taxon>Spermatophyta</taxon>
        <taxon>Magnoliopsida</taxon>
        <taxon>Liliopsida</taxon>
        <taxon>Zingiberales</taxon>
        <taxon>Zingiberaceae</taxon>
        <taxon>Zingiber</taxon>
    </lineage>
</organism>
<dbReference type="PROSITE" id="PS50888">
    <property type="entry name" value="BHLH"/>
    <property type="match status" value="1"/>
</dbReference>
<evidence type="ECO:0000256" key="5">
    <source>
        <dbReference type="ARBA" id="ARBA00023242"/>
    </source>
</evidence>
<comment type="subcellular location">
    <subcellularLocation>
        <location evidence="1">Nucleus</location>
    </subcellularLocation>
</comment>
<feature type="compositionally biased region" description="Basic residues" evidence="6">
    <location>
        <begin position="103"/>
        <end position="113"/>
    </location>
</feature>
<dbReference type="SMART" id="SM00353">
    <property type="entry name" value="HLH"/>
    <property type="match status" value="1"/>
</dbReference>
<dbReference type="EMBL" id="JACMSC010000004">
    <property type="protein sequence ID" value="KAG6525827.1"/>
    <property type="molecule type" value="Genomic_DNA"/>
</dbReference>
<sequence>MAHSSEQDYRHDTGFRVPFVPWSPQFGYDGFDYLSESAMDCFMEGCQTPEPAISSTSAFEDLAHFICDDAISNEIVSAPLHDQMLKTKRSNKARVLSNVKKSGTSKRGPKRTRSRVEEGCNDNGNTYFLNSCSCISEDQEEPSTNPQSLYAKKRRERINERLRILQNLVPNGTKVDISTMLEEAVHYVKFLQLQIKLLSSDELWMYAPIAFNGVNIGLDLKISPLQKQ</sequence>
<evidence type="ECO:0000313" key="9">
    <source>
        <dbReference type="EMBL" id="KAG6529677.1"/>
    </source>
</evidence>
<name>A0A8J5LMR1_ZINOF</name>
<reference evidence="8 10" key="1">
    <citation type="submission" date="2020-08" db="EMBL/GenBank/DDBJ databases">
        <title>Plant Genome Project.</title>
        <authorList>
            <person name="Zhang R.-G."/>
        </authorList>
    </citation>
    <scope>NUCLEOTIDE SEQUENCE [LARGE SCALE GENOMIC DNA]</scope>
    <source>
        <tissue evidence="8">Rhizome</tissue>
    </source>
</reference>
<accession>A0A8J5LMR1</accession>
<dbReference type="PANTHER" id="PTHR45914:SF60">
    <property type="entry name" value="TRANSCRIPTION FACTOR RSL2-LIKE"/>
    <property type="match status" value="1"/>
</dbReference>
<dbReference type="PANTHER" id="PTHR45914">
    <property type="entry name" value="TRANSCRIPTION FACTOR HEC3-RELATED"/>
    <property type="match status" value="1"/>
</dbReference>
<keyword evidence="3" id="KW-0238">DNA-binding</keyword>
<dbReference type="CDD" id="cd11454">
    <property type="entry name" value="bHLH_AtIND_like"/>
    <property type="match status" value="1"/>
</dbReference>
<evidence type="ECO:0000256" key="1">
    <source>
        <dbReference type="ARBA" id="ARBA00004123"/>
    </source>
</evidence>
<dbReference type="Pfam" id="PF00010">
    <property type="entry name" value="HLH"/>
    <property type="match status" value="1"/>
</dbReference>
<protein>
    <recommendedName>
        <fullName evidence="7">BHLH domain-containing protein</fullName>
    </recommendedName>
</protein>
<keyword evidence="4" id="KW-0804">Transcription</keyword>
<feature type="domain" description="BHLH" evidence="7">
    <location>
        <begin position="142"/>
        <end position="191"/>
    </location>
</feature>
<dbReference type="GO" id="GO:0005634">
    <property type="term" value="C:nucleus"/>
    <property type="evidence" value="ECO:0007669"/>
    <property type="project" value="UniProtKB-SubCell"/>
</dbReference>
<evidence type="ECO:0000313" key="8">
    <source>
        <dbReference type="EMBL" id="KAG6525827.1"/>
    </source>
</evidence>
<dbReference type="Proteomes" id="UP000734854">
    <property type="component" value="Unassembled WGS sequence"/>
</dbReference>
<feature type="region of interest" description="Disordered" evidence="6">
    <location>
        <begin position="91"/>
        <end position="116"/>
    </location>
</feature>
<evidence type="ECO:0000256" key="2">
    <source>
        <dbReference type="ARBA" id="ARBA00023015"/>
    </source>
</evidence>
<dbReference type="InterPro" id="IPR011598">
    <property type="entry name" value="bHLH_dom"/>
</dbReference>
<comment type="caution">
    <text evidence="8">The sequence shown here is derived from an EMBL/GenBank/DDBJ whole genome shotgun (WGS) entry which is preliminary data.</text>
</comment>
<evidence type="ECO:0000256" key="4">
    <source>
        <dbReference type="ARBA" id="ARBA00023163"/>
    </source>
</evidence>
<keyword evidence="10" id="KW-1185">Reference proteome</keyword>
<dbReference type="InterPro" id="IPR045843">
    <property type="entry name" value="IND-like"/>
</dbReference>
<gene>
    <name evidence="9" type="ORF">ZIOFF_011890</name>
    <name evidence="8" type="ORF">ZIOFF_015798</name>
</gene>